<evidence type="ECO:0000313" key="2">
    <source>
        <dbReference type="Proteomes" id="UP000054279"/>
    </source>
</evidence>
<proteinExistence type="predicted"/>
<protein>
    <submittedName>
        <fullName evidence="1">Uncharacterized protein</fullName>
    </submittedName>
</protein>
<dbReference type="Proteomes" id="UP000054279">
    <property type="component" value="Unassembled WGS sequence"/>
</dbReference>
<sequence length="93" mass="10733">MTQDNKEEEYPVLLPLMAWATRKMCVHSVCEEVALWEEAARMKQLQSWAWHVDSTGLIGGVHHRNMAEEEGSPGLVWKRQGTFQAKPSFMYQV</sequence>
<dbReference type="HOGENOM" id="CLU_168465_0_0_1"/>
<name>A0A0C9U1N7_SPHS4</name>
<evidence type="ECO:0000313" key="1">
    <source>
        <dbReference type="EMBL" id="KIJ22907.1"/>
    </source>
</evidence>
<dbReference type="EMBL" id="KN837885">
    <property type="protein sequence ID" value="KIJ22907.1"/>
    <property type="molecule type" value="Genomic_DNA"/>
</dbReference>
<keyword evidence="2" id="KW-1185">Reference proteome</keyword>
<dbReference type="AlphaFoldDB" id="A0A0C9U1N7"/>
<reference evidence="1 2" key="1">
    <citation type="submission" date="2014-06" db="EMBL/GenBank/DDBJ databases">
        <title>Evolutionary Origins and Diversification of the Mycorrhizal Mutualists.</title>
        <authorList>
            <consortium name="DOE Joint Genome Institute"/>
            <consortium name="Mycorrhizal Genomics Consortium"/>
            <person name="Kohler A."/>
            <person name="Kuo A."/>
            <person name="Nagy L.G."/>
            <person name="Floudas D."/>
            <person name="Copeland A."/>
            <person name="Barry K.W."/>
            <person name="Cichocki N."/>
            <person name="Veneault-Fourrey C."/>
            <person name="LaButti K."/>
            <person name="Lindquist E.A."/>
            <person name="Lipzen A."/>
            <person name="Lundell T."/>
            <person name="Morin E."/>
            <person name="Murat C."/>
            <person name="Riley R."/>
            <person name="Ohm R."/>
            <person name="Sun H."/>
            <person name="Tunlid A."/>
            <person name="Henrissat B."/>
            <person name="Grigoriev I.V."/>
            <person name="Hibbett D.S."/>
            <person name="Martin F."/>
        </authorList>
    </citation>
    <scope>NUCLEOTIDE SEQUENCE [LARGE SCALE GENOMIC DNA]</scope>
    <source>
        <strain evidence="1 2">SS14</strain>
    </source>
</reference>
<organism evidence="1 2">
    <name type="scientific">Sphaerobolus stellatus (strain SS14)</name>
    <dbReference type="NCBI Taxonomy" id="990650"/>
    <lineage>
        <taxon>Eukaryota</taxon>
        <taxon>Fungi</taxon>
        <taxon>Dikarya</taxon>
        <taxon>Basidiomycota</taxon>
        <taxon>Agaricomycotina</taxon>
        <taxon>Agaricomycetes</taxon>
        <taxon>Phallomycetidae</taxon>
        <taxon>Geastrales</taxon>
        <taxon>Sphaerobolaceae</taxon>
        <taxon>Sphaerobolus</taxon>
    </lineage>
</organism>
<accession>A0A0C9U1N7</accession>
<gene>
    <name evidence="1" type="ORF">M422DRAFT_276610</name>
</gene>